<keyword evidence="1" id="KW-0479">Metal-binding</keyword>
<keyword evidence="6" id="KW-1185">Reference proteome</keyword>
<dbReference type="InterPro" id="IPR017896">
    <property type="entry name" value="4Fe4S_Fe-S-bd"/>
</dbReference>
<dbReference type="Proteomes" id="UP000463051">
    <property type="component" value="Unassembled WGS sequence"/>
</dbReference>
<organism evidence="5 6">
    <name type="scientific">Paenibacillus monticola</name>
    <dbReference type="NCBI Taxonomy" id="2666075"/>
    <lineage>
        <taxon>Bacteria</taxon>
        <taxon>Bacillati</taxon>
        <taxon>Bacillota</taxon>
        <taxon>Bacilli</taxon>
        <taxon>Bacillales</taxon>
        <taxon>Paenibacillaceae</taxon>
        <taxon>Paenibacillus</taxon>
    </lineage>
</organism>
<dbReference type="EMBL" id="WJXB01000007">
    <property type="protein sequence ID" value="MRN55020.1"/>
    <property type="molecule type" value="Genomic_DNA"/>
</dbReference>
<dbReference type="Gene3D" id="3.40.50.360">
    <property type="match status" value="1"/>
</dbReference>
<evidence type="ECO:0000259" key="4">
    <source>
        <dbReference type="PROSITE" id="PS51379"/>
    </source>
</evidence>
<gene>
    <name evidence="5" type="ORF">GJB61_18745</name>
</gene>
<dbReference type="InterPro" id="IPR017900">
    <property type="entry name" value="4Fe4S_Fe_S_CS"/>
</dbReference>
<dbReference type="GO" id="GO:0051536">
    <property type="term" value="F:iron-sulfur cluster binding"/>
    <property type="evidence" value="ECO:0007669"/>
    <property type="project" value="UniProtKB-KW"/>
</dbReference>
<dbReference type="GO" id="GO:0046872">
    <property type="term" value="F:metal ion binding"/>
    <property type="evidence" value="ECO:0007669"/>
    <property type="project" value="UniProtKB-KW"/>
</dbReference>
<feature type="domain" description="4Fe-4S ferredoxin-type" evidence="4">
    <location>
        <begin position="220"/>
        <end position="242"/>
    </location>
</feature>
<proteinExistence type="predicted"/>
<keyword evidence="3" id="KW-0411">Iron-sulfur</keyword>
<evidence type="ECO:0000256" key="2">
    <source>
        <dbReference type="ARBA" id="ARBA00023004"/>
    </source>
</evidence>
<evidence type="ECO:0000313" key="5">
    <source>
        <dbReference type="EMBL" id="MRN55020.1"/>
    </source>
</evidence>
<evidence type="ECO:0000256" key="1">
    <source>
        <dbReference type="ARBA" id="ARBA00022723"/>
    </source>
</evidence>
<dbReference type="RefSeq" id="WP_154120531.1">
    <property type="nucleotide sequence ID" value="NZ_WJXB01000007.1"/>
</dbReference>
<dbReference type="InterPro" id="IPR047964">
    <property type="entry name" value="EFR1-like"/>
</dbReference>
<dbReference type="NCBIfam" id="NF038196">
    <property type="entry name" value="ferrodoxin_EFR1"/>
    <property type="match status" value="1"/>
</dbReference>
<keyword evidence="2" id="KW-0408">Iron</keyword>
<name>A0A7X2H7S0_9BACL</name>
<dbReference type="PROSITE" id="PS00198">
    <property type="entry name" value="4FE4S_FER_1"/>
    <property type="match status" value="1"/>
</dbReference>
<evidence type="ECO:0000313" key="6">
    <source>
        <dbReference type="Proteomes" id="UP000463051"/>
    </source>
</evidence>
<dbReference type="InterPro" id="IPR029039">
    <property type="entry name" value="Flavoprotein-like_sf"/>
</dbReference>
<dbReference type="Pfam" id="PF12724">
    <property type="entry name" value="Flavodoxin_5"/>
    <property type="match status" value="1"/>
</dbReference>
<dbReference type="AlphaFoldDB" id="A0A7X2H7S0"/>
<feature type="domain" description="4Fe-4S ferredoxin-type" evidence="4">
    <location>
        <begin position="185"/>
        <end position="215"/>
    </location>
</feature>
<reference evidence="5 6" key="1">
    <citation type="submission" date="2019-11" db="EMBL/GenBank/DDBJ databases">
        <title>Paenibacillus monticola sp. nov., a novel PGPR strain isolated from mountain sample in China.</title>
        <authorList>
            <person name="Zhao Q."/>
            <person name="Li H.-P."/>
            <person name="Zhang J.-L."/>
        </authorList>
    </citation>
    <scope>NUCLEOTIDE SEQUENCE [LARGE SCALE GENOMIC DNA]</scope>
    <source>
        <strain evidence="5 6">LC-T2</strain>
    </source>
</reference>
<dbReference type="SUPFAM" id="SSF52218">
    <property type="entry name" value="Flavoproteins"/>
    <property type="match status" value="1"/>
</dbReference>
<dbReference type="SUPFAM" id="SSF54862">
    <property type="entry name" value="4Fe-4S ferredoxins"/>
    <property type="match status" value="1"/>
</dbReference>
<dbReference type="Gene3D" id="3.30.70.20">
    <property type="match status" value="1"/>
</dbReference>
<accession>A0A7X2H7S0</accession>
<sequence length="261" mass="29059">MIFYFSGTGNSLYAAKNIAQHTNEELVSIAAAENSGNTFNEYTLKDNEIIGFVHPIYSWGPPRIVLEFIEKLKLNNYQGNYVFSIATCGGNIGNTMKVMMDALSKKGIKLDSGFSITMPNNFIIMGDVDSTEAATQKLTVADETLDYINHVIERRETGEFKVEKGLFPWLLTGVINPLFNKKAIDPTKFHANDNCTGCGTCEKVCNRNNITVDGNPQWGQLCTLCLACIHYCPVKAIQYGKATEKKGRYTNPNVRINEIMN</sequence>
<dbReference type="PROSITE" id="PS51379">
    <property type="entry name" value="4FE4S_FER_2"/>
    <property type="match status" value="2"/>
</dbReference>
<evidence type="ECO:0000256" key="3">
    <source>
        <dbReference type="ARBA" id="ARBA00023014"/>
    </source>
</evidence>
<dbReference type="InterPro" id="IPR026816">
    <property type="entry name" value="Flavodoxin_dom"/>
</dbReference>
<comment type="caution">
    <text evidence="5">The sequence shown here is derived from an EMBL/GenBank/DDBJ whole genome shotgun (WGS) entry which is preliminary data.</text>
</comment>
<protein>
    <submittedName>
        <fullName evidence="5">4Fe-4S ferredoxin</fullName>
    </submittedName>
</protein>